<evidence type="ECO:0000313" key="4">
    <source>
        <dbReference type="EMBL" id="OSS51016.1"/>
    </source>
</evidence>
<evidence type="ECO:0000256" key="3">
    <source>
        <dbReference type="ARBA" id="ARBA00022842"/>
    </source>
</evidence>
<gene>
    <name evidence="4" type="ORF">B5807_04407</name>
</gene>
<sequence>MPQSQLHQTIPVPILHRLRTAKHYLFDLDDTLHSFRAVSSTATKAVLNDMLKQTQYTLEDLQISYKTILTHSTAAAFVEGKSSHHYRAERFQQLARLQSIPLGSEKLQGLVDLYERVLMQSLELKPGVMGLFAVLKRYGKGIAIVTEGPQDAQERTVEALGLATRIDYLATTNKFGVAKVDGLFERVVEELEIGAGEVVVVGDSWERDVLPAAKAGAFCVHYDEGGLRGGEIAEGWRVGRLEELRVLVEAAHSEFEIQSDL</sequence>
<dbReference type="InterPro" id="IPR051400">
    <property type="entry name" value="HAD-like_hydrolase"/>
</dbReference>
<dbReference type="GO" id="GO:0016791">
    <property type="term" value="F:phosphatase activity"/>
    <property type="evidence" value="ECO:0007669"/>
    <property type="project" value="TreeGrafter"/>
</dbReference>
<name>A0A1Y2M4H2_EPING</name>
<dbReference type="STRING" id="105696.A0A1Y2M4H2"/>
<dbReference type="Gene3D" id="3.40.50.1000">
    <property type="entry name" value="HAD superfamily/HAD-like"/>
    <property type="match status" value="1"/>
</dbReference>
<keyword evidence="2" id="KW-0378">Hydrolase</keyword>
<dbReference type="SUPFAM" id="SSF56784">
    <property type="entry name" value="HAD-like"/>
    <property type="match status" value="1"/>
</dbReference>
<dbReference type="SFLD" id="SFLDS00003">
    <property type="entry name" value="Haloacid_Dehalogenase"/>
    <property type="match status" value="1"/>
</dbReference>
<dbReference type="CDD" id="cd01427">
    <property type="entry name" value="HAD_like"/>
    <property type="match status" value="1"/>
</dbReference>
<evidence type="ECO:0000256" key="2">
    <source>
        <dbReference type="ARBA" id="ARBA00022801"/>
    </source>
</evidence>
<reference evidence="4 5" key="1">
    <citation type="journal article" date="2017" name="Genome Announc.">
        <title>Genome sequence of the saprophytic ascomycete Epicoccum nigrum ICMP 19927 strain isolated from New Zealand.</title>
        <authorList>
            <person name="Fokin M."/>
            <person name="Fleetwood D."/>
            <person name="Weir B.S."/>
            <person name="Villas-Boas S.G."/>
        </authorList>
    </citation>
    <scope>NUCLEOTIDE SEQUENCE [LARGE SCALE GENOMIC DNA]</scope>
    <source>
        <strain evidence="4 5">ICMP 19927</strain>
    </source>
</reference>
<keyword evidence="1" id="KW-0479">Metal-binding</keyword>
<dbReference type="Pfam" id="PF00702">
    <property type="entry name" value="Hydrolase"/>
    <property type="match status" value="1"/>
</dbReference>
<evidence type="ECO:0000256" key="1">
    <source>
        <dbReference type="ARBA" id="ARBA00022723"/>
    </source>
</evidence>
<dbReference type="SFLD" id="SFLDG01129">
    <property type="entry name" value="C1.5:_HAD__Beta-PGM__Phosphata"/>
    <property type="match status" value="1"/>
</dbReference>
<accession>A0A1Y2M4H2</accession>
<proteinExistence type="predicted"/>
<dbReference type="InterPro" id="IPR023214">
    <property type="entry name" value="HAD_sf"/>
</dbReference>
<dbReference type="OMA" id="AIHLHEA"/>
<protein>
    <submittedName>
        <fullName evidence="4">Uncharacterized protein</fullName>
    </submittedName>
</protein>
<dbReference type="Gene3D" id="1.10.150.240">
    <property type="entry name" value="Putative phosphatase, domain 2"/>
    <property type="match status" value="1"/>
</dbReference>
<dbReference type="AlphaFoldDB" id="A0A1Y2M4H2"/>
<dbReference type="EMBL" id="KZ107841">
    <property type="protein sequence ID" value="OSS51016.1"/>
    <property type="molecule type" value="Genomic_DNA"/>
</dbReference>
<dbReference type="InParanoid" id="A0A1Y2M4H2"/>
<organism evidence="4 5">
    <name type="scientific">Epicoccum nigrum</name>
    <name type="common">Soil fungus</name>
    <name type="synonym">Epicoccum purpurascens</name>
    <dbReference type="NCBI Taxonomy" id="105696"/>
    <lineage>
        <taxon>Eukaryota</taxon>
        <taxon>Fungi</taxon>
        <taxon>Dikarya</taxon>
        <taxon>Ascomycota</taxon>
        <taxon>Pezizomycotina</taxon>
        <taxon>Dothideomycetes</taxon>
        <taxon>Pleosporomycetidae</taxon>
        <taxon>Pleosporales</taxon>
        <taxon>Pleosporineae</taxon>
        <taxon>Didymellaceae</taxon>
        <taxon>Epicoccum</taxon>
    </lineage>
</organism>
<dbReference type="InterPro" id="IPR036412">
    <property type="entry name" value="HAD-like_sf"/>
</dbReference>
<keyword evidence="3" id="KW-0460">Magnesium</keyword>
<evidence type="ECO:0000313" key="5">
    <source>
        <dbReference type="Proteomes" id="UP000193240"/>
    </source>
</evidence>
<dbReference type="PANTHER" id="PTHR46470:SF2">
    <property type="entry name" value="GLYCERALDEHYDE 3-PHOSPHATE PHOSPHATASE"/>
    <property type="match status" value="1"/>
</dbReference>
<dbReference type="InterPro" id="IPR023198">
    <property type="entry name" value="PGP-like_dom2"/>
</dbReference>
<dbReference type="PANTHER" id="PTHR46470">
    <property type="entry name" value="N-ACYLNEURAMINATE-9-PHOSPHATASE"/>
    <property type="match status" value="1"/>
</dbReference>
<dbReference type="Proteomes" id="UP000193240">
    <property type="component" value="Unassembled WGS sequence"/>
</dbReference>
<keyword evidence="5" id="KW-1185">Reference proteome</keyword>
<dbReference type="GO" id="GO:0046872">
    <property type="term" value="F:metal ion binding"/>
    <property type="evidence" value="ECO:0007669"/>
    <property type="project" value="UniProtKB-KW"/>
</dbReference>